<organism evidence="4 5">
    <name type="scientific">Aquilegia coerulea</name>
    <name type="common">Rocky mountain columbine</name>
    <dbReference type="NCBI Taxonomy" id="218851"/>
    <lineage>
        <taxon>Eukaryota</taxon>
        <taxon>Viridiplantae</taxon>
        <taxon>Streptophyta</taxon>
        <taxon>Embryophyta</taxon>
        <taxon>Tracheophyta</taxon>
        <taxon>Spermatophyta</taxon>
        <taxon>Magnoliopsida</taxon>
        <taxon>Ranunculales</taxon>
        <taxon>Ranunculaceae</taxon>
        <taxon>Thalictroideae</taxon>
        <taxon>Aquilegia</taxon>
    </lineage>
</organism>
<comment type="similarity">
    <text evidence="1">Belongs to the PPR family. P subfamily.</text>
</comment>
<evidence type="ECO:0000256" key="3">
    <source>
        <dbReference type="PROSITE-ProRule" id="PRU00708"/>
    </source>
</evidence>
<dbReference type="InParanoid" id="A0A2G5EII5"/>
<dbReference type="PANTHER" id="PTHR47939:SF13">
    <property type="entry name" value="OS03G0201400 PROTEIN"/>
    <property type="match status" value="1"/>
</dbReference>
<dbReference type="InterPro" id="IPR011990">
    <property type="entry name" value="TPR-like_helical_dom_sf"/>
</dbReference>
<evidence type="ECO:0000313" key="5">
    <source>
        <dbReference type="Proteomes" id="UP000230069"/>
    </source>
</evidence>
<dbReference type="EMBL" id="KZ305024">
    <property type="protein sequence ID" value="PIA55576.1"/>
    <property type="molecule type" value="Genomic_DNA"/>
</dbReference>
<feature type="repeat" description="PPR" evidence="3">
    <location>
        <begin position="322"/>
        <end position="356"/>
    </location>
</feature>
<protein>
    <recommendedName>
        <fullName evidence="6">Pentacotripeptide-repeat region of PRORP domain-containing protein</fullName>
    </recommendedName>
</protein>
<keyword evidence="5" id="KW-1185">Reference proteome</keyword>
<evidence type="ECO:0000256" key="1">
    <source>
        <dbReference type="ARBA" id="ARBA00007626"/>
    </source>
</evidence>
<keyword evidence="2" id="KW-0677">Repeat</keyword>
<dbReference type="InterPro" id="IPR002885">
    <property type="entry name" value="PPR_rpt"/>
</dbReference>
<reference evidence="4 5" key="1">
    <citation type="submission" date="2017-09" db="EMBL/GenBank/DDBJ databases">
        <title>WGS assembly of Aquilegia coerulea Goldsmith.</title>
        <authorList>
            <person name="Hodges S."/>
            <person name="Kramer E."/>
            <person name="Nordborg M."/>
            <person name="Tomkins J."/>
            <person name="Borevitz J."/>
            <person name="Derieg N."/>
            <person name="Yan J."/>
            <person name="Mihaltcheva S."/>
            <person name="Hayes R.D."/>
            <person name="Rokhsar D."/>
        </authorList>
    </citation>
    <scope>NUCLEOTIDE SEQUENCE [LARGE SCALE GENOMIC DNA]</scope>
    <source>
        <strain evidence="5">cv. Goldsmith</strain>
    </source>
</reference>
<feature type="repeat" description="PPR" evidence="3">
    <location>
        <begin position="429"/>
        <end position="463"/>
    </location>
</feature>
<dbReference type="Pfam" id="PF12854">
    <property type="entry name" value="PPR_1"/>
    <property type="match status" value="1"/>
</dbReference>
<accession>A0A2G5EII5</accession>
<evidence type="ECO:0000256" key="2">
    <source>
        <dbReference type="ARBA" id="ARBA00022737"/>
    </source>
</evidence>
<dbReference type="Pfam" id="PF13041">
    <property type="entry name" value="PPR_2"/>
    <property type="match status" value="2"/>
</dbReference>
<sequence>MLMISRASHIPCCSNWKKLSCLPLFFSSGLSQQLSEQNLESETLISSVVSILKEQRSKSRWNFIKTLYPNGFSPREVSEIILRIKNNPRLALRFFLWSEKKSLCTHDLVSYSTIIHILARSRLKSLAQKLIETAIRVSEINNVEGLDVSCKPPKIFETLTKTYRYCDSAPFVFDLLIRACIKAKKVDRTIDIVRMLRSQGIYPTIGTCNLLIRSVSQLRDSDACLDVYREIFSLDEDVATRIRARVSPSVQTFNTLMLAFYQDGTMWKVGEIWNEMIRDFCYDFHPNVYSYSVLLAAFCDQGKMDEAMRLWEEMNIKEIKPDVMAYNTLIKGLCENVEMEKAEETFHKMAFDQIEATCVTFEHLIRGYCQVGNVDSAILLYKDFCRRKEFRLETRTVEEVIRAMCNKNRTFDALKFLRDAMKKHDLDPSGPSYELLIRGLCKEGKMEDALKLQTEMVGKGFEPNVEIYNTFISGYNKEGNEEKSRALRKEMFEFGLLQKNDE</sequence>
<dbReference type="FunCoup" id="A0A2G5EII5">
    <property type="interactions" value="607"/>
</dbReference>
<dbReference type="InterPro" id="IPR050667">
    <property type="entry name" value="PPR-containing_protein"/>
</dbReference>
<name>A0A2G5EII5_AQUCA</name>
<dbReference type="PROSITE" id="PS51375">
    <property type="entry name" value="PPR"/>
    <property type="match status" value="5"/>
</dbReference>
<dbReference type="PANTHER" id="PTHR47939">
    <property type="entry name" value="MEMBRANE-ASSOCIATED SALT-INDUCIBLE PROTEIN-LIKE"/>
    <property type="match status" value="1"/>
</dbReference>
<gene>
    <name evidence="4" type="ORF">AQUCO_00700110v1</name>
</gene>
<evidence type="ECO:0008006" key="6">
    <source>
        <dbReference type="Google" id="ProtNLM"/>
    </source>
</evidence>
<feature type="repeat" description="PPR" evidence="3">
    <location>
        <begin position="464"/>
        <end position="498"/>
    </location>
</feature>
<feature type="repeat" description="PPR" evidence="3">
    <location>
        <begin position="169"/>
        <end position="203"/>
    </location>
</feature>
<dbReference type="Gene3D" id="1.25.40.10">
    <property type="entry name" value="Tetratricopeptide repeat domain"/>
    <property type="match status" value="4"/>
</dbReference>
<dbReference type="Pfam" id="PF01535">
    <property type="entry name" value="PPR"/>
    <property type="match status" value="1"/>
</dbReference>
<proteinExistence type="inferred from homology"/>
<feature type="repeat" description="PPR" evidence="3">
    <location>
        <begin position="287"/>
        <end position="321"/>
    </location>
</feature>
<dbReference type="Proteomes" id="UP000230069">
    <property type="component" value="Unassembled WGS sequence"/>
</dbReference>
<dbReference type="OrthoDB" id="185373at2759"/>
<dbReference type="NCBIfam" id="TIGR00756">
    <property type="entry name" value="PPR"/>
    <property type="match status" value="6"/>
</dbReference>
<dbReference type="STRING" id="218851.A0A2G5EII5"/>
<dbReference type="AlphaFoldDB" id="A0A2G5EII5"/>
<evidence type="ECO:0000313" key="4">
    <source>
        <dbReference type="EMBL" id="PIA55576.1"/>
    </source>
</evidence>